<dbReference type="HOGENOM" id="CLU_099128_0_0_1"/>
<sequence length="222" mass="25308">KKLNDKEEKNVKDKIKDNSSKITKDISKDDKKLNDKEEKNVKDKIKDNSSKITKDISKDDKKSNDKEEKTLKIRLKMILKNKDKNDAKDDQSKKRLGNNRNDKNSTSNINKQNNSSSSITSKSVSNSTNSQKVENPKKAIESIVFIGNKDKELNNISNQKGETSVNDLLYVLKNMPGKVNINKEGKEVYIEGDSYTPKEKDLKGNEYKFHGILRAKSDTNKQ</sequence>
<name>T0LDL9_9MICR</name>
<evidence type="ECO:0000313" key="3">
    <source>
        <dbReference type="Proteomes" id="UP000053780"/>
    </source>
</evidence>
<feature type="region of interest" description="Disordered" evidence="1">
    <location>
        <begin position="1"/>
        <end position="138"/>
    </location>
</feature>
<dbReference type="AlphaFoldDB" id="T0LDL9"/>
<evidence type="ECO:0000256" key="1">
    <source>
        <dbReference type="SAM" id="MobiDB-lite"/>
    </source>
</evidence>
<evidence type="ECO:0000313" key="2">
    <source>
        <dbReference type="EMBL" id="EQB62403.1"/>
    </source>
</evidence>
<organism evidence="2 3">
    <name type="scientific">Vairimorpha apis BRL 01</name>
    <dbReference type="NCBI Taxonomy" id="1037528"/>
    <lineage>
        <taxon>Eukaryota</taxon>
        <taxon>Fungi</taxon>
        <taxon>Fungi incertae sedis</taxon>
        <taxon>Microsporidia</taxon>
        <taxon>Nosematidae</taxon>
        <taxon>Vairimorpha</taxon>
    </lineage>
</organism>
<dbReference type="EMBL" id="KE646837">
    <property type="protein sequence ID" value="EQB62403.1"/>
    <property type="molecule type" value="Genomic_DNA"/>
</dbReference>
<proteinExistence type="predicted"/>
<feature type="non-terminal residue" evidence="2">
    <location>
        <position position="1"/>
    </location>
</feature>
<dbReference type="Proteomes" id="UP000053780">
    <property type="component" value="Unassembled WGS sequence"/>
</dbReference>
<feature type="compositionally biased region" description="Low complexity" evidence="1">
    <location>
        <begin position="104"/>
        <end position="133"/>
    </location>
</feature>
<gene>
    <name evidence="2" type="ORF">NAPIS_ORF00011</name>
</gene>
<protein>
    <submittedName>
        <fullName evidence="2">Uncharacterized protein</fullName>
    </submittedName>
</protein>
<feature type="compositionally biased region" description="Basic and acidic residues" evidence="1">
    <location>
        <begin position="1"/>
        <end position="71"/>
    </location>
</feature>
<accession>T0LDL9</accession>
<keyword evidence="3" id="KW-1185">Reference proteome</keyword>
<feature type="compositionally biased region" description="Basic and acidic residues" evidence="1">
    <location>
        <begin position="80"/>
        <end position="93"/>
    </location>
</feature>
<dbReference type="OrthoDB" id="2196336at2759"/>
<reference evidence="2 3" key="1">
    <citation type="journal article" date="2013" name="BMC Genomics">
        <title>Genome sequencing and comparative genomics of honey bee microsporidia, Nosema apis reveal novel insights into host-parasite interactions.</title>
        <authorList>
            <person name="Chen Yp."/>
            <person name="Pettis J.S."/>
            <person name="Zhao Y."/>
            <person name="Liu X."/>
            <person name="Tallon L.J."/>
            <person name="Sadzewicz L.D."/>
            <person name="Li R."/>
            <person name="Zheng H."/>
            <person name="Huang S."/>
            <person name="Zhang X."/>
            <person name="Hamilton M.C."/>
            <person name="Pernal S.F."/>
            <person name="Melathopoulos A.P."/>
            <person name="Yan X."/>
            <person name="Evans J.D."/>
        </authorList>
    </citation>
    <scope>NUCLEOTIDE SEQUENCE [LARGE SCALE GENOMIC DNA]</scope>
    <source>
        <strain evidence="2 3">BRL 01</strain>
    </source>
</reference>
<dbReference type="VEuPathDB" id="MicrosporidiaDB:NAPIS_ORF00011"/>